<dbReference type="InterPro" id="IPR042070">
    <property type="entry name" value="PucR_C-HTH_sf"/>
</dbReference>
<keyword evidence="4" id="KW-1185">Reference proteome</keyword>
<proteinExistence type="predicted"/>
<feature type="domain" description="PucR C-terminal helix-turn-helix" evidence="2">
    <location>
        <begin position="474"/>
        <end position="531"/>
    </location>
</feature>
<feature type="domain" description="Purine catabolism PurC-like" evidence="1">
    <location>
        <begin position="34"/>
        <end position="147"/>
    </location>
</feature>
<evidence type="ECO:0000313" key="4">
    <source>
        <dbReference type="Proteomes" id="UP000320244"/>
    </source>
</evidence>
<gene>
    <name evidence="3" type="ORF">FGL98_22445</name>
</gene>
<comment type="caution">
    <text evidence="3">The sequence shown here is derived from an EMBL/GenBank/DDBJ whole genome shotgun (WGS) entry which is preliminary data.</text>
</comment>
<reference evidence="3 4" key="2">
    <citation type="submission" date="2019-08" db="EMBL/GenBank/DDBJ databases">
        <title>Jejuicoccus antrihumi gen. nov., sp. nov., a new member of the family Dermacoccaceae isolated from a cave.</title>
        <authorList>
            <person name="Schumann P."/>
            <person name="Kim I.S."/>
        </authorList>
    </citation>
    <scope>NUCLEOTIDE SEQUENCE [LARGE SCALE GENOMIC DNA]</scope>
    <source>
        <strain evidence="3 4">C5-26</strain>
    </source>
</reference>
<dbReference type="Gene3D" id="1.10.10.2840">
    <property type="entry name" value="PucR C-terminal helix-turn-helix domain"/>
    <property type="match status" value="1"/>
</dbReference>
<organism evidence="3 4">
    <name type="scientific">Leekyejoonella antrihumi</name>
    <dbReference type="NCBI Taxonomy" id="1660198"/>
    <lineage>
        <taxon>Bacteria</taxon>
        <taxon>Bacillati</taxon>
        <taxon>Actinomycetota</taxon>
        <taxon>Actinomycetes</taxon>
        <taxon>Micrococcales</taxon>
        <taxon>Dermacoccaceae</taxon>
        <taxon>Leekyejoonella</taxon>
    </lineage>
</organism>
<protein>
    <recommendedName>
        <fullName evidence="5">PucR family transcriptional regulator</fullName>
    </recommendedName>
</protein>
<reference evidence="3 4" key="1">
    <citation type="submission" date="2019-05" db="EMBL/GenBank/DDBJ databases">
        <authorList>
            <person name="Lee S.D."/>
        </authorList>
    </citation>
    <scope>NUCLEOTIDE SEQUENCE [LARGE SCALE GENOMIC DNA]</scope>
    <source>
        <strain evidence="3 4">C5-26</strain>
    </source>
</reference>
<dbReference type="OrthoDB" id="8450798at2"/>
<evidence type="ECO:0000259" key="1">
    <source>
        <dbReference type="Pfam" id="PF07905"/>
    </source>
</evidence>
<dbReference type="InterPro" id="IPR012914">
    <property type="entry name" value="PucR_dom"/>
</dbReference>
<dbReference type="AlphaFoldDB" id="A0A563DSA1"/>
<dbReference type="InterPro" id="IPR051448">
    <property type="entry name" value="CdaR-like_regulators"/>
</dbReference>
<evidence type="ECO:0008006" key="5">
    <source>
        <dbReference type="Google" id="ProtNLM"/>
    </source>
</evidence>
<dbReference type="Pfam" id="PF13556">
    <property type="entry name" value="HTH_30"/>
    <property type="match status" value="1"/>
</dbReference>
<dbReference type="EMBL" id="VCQV01000049">
    <property type="protein sequence ID" value="TWP33049.1"/>
    <property type="molecule type" value="Genomic_DNA"/>
</dbReference>
<dbReference type="Pfam" id="PF07905">
    <property type="entry name" value="PucR"/>
    <property type="match status" value="1"/>
</dbReference>
<dbReference type="PANTHER" id="PTHR33744:SF1">
    <property type="entry name" value="DNA-BINDING TRANSCRIPTIONAL ACTIVATOR ADER"/>
    <property type="match status" value="1"/>
</dbReference>
<evidence type="ECO:0000313" key="3">
    <source>
        <dbReference type="EMBL" id="TWP33049.1"/>
    </source>
</evidence>
<dbReference type="Proteomes" id="UP000320244">
    <property type="component" value="Unassembled WGS sequence"/>
</dbReference>
<name>A0A563DSA1_9MICO</name>
<dbReference type="InterPro" id="IPR025736">
    <property type="entry name" value="PucR_C-HTH_dom"/>
</dbReference>
<evidence type="ECO:0000259" key="2">
    <source>
        <dbReference type="Pfam" id="PF13556"/>
    </source>
</evidence>
<dbReference type="PANTHER" id="PTHR33744">
    <property type="entry name" value="CARBOHYDRATE DIACID REGULATOR"/>
    <property type="match status" value="1"/>
</dbReference>
<accession>A0A563DSA1</accession>
<sequence length="535" mass="56520">MDKVAYNRRSCSTVRRLSGGILRMAVLLDWLVDQHDLGLRVVAGSVADVEISWAHAIELVDPSPWLSGGELILTTGLRMPCSGHEQVAYIDRLTRAGAAALAFGVGIRFNEVPTRLAASCADLGLPLLEVPLATPFVAVTQAVARRIADERAKSLKSTIRTQRELTSAALRSGLEALVSRLARTLGAPVVILDESLEVTTASARSAELAAVARERLVTAGSGQRLVTVEGPSGPIELHGLVGRSMRRGWLAAEVGQHADPTSRIVLHHAISVATLYVDVPAEFEQLRSRMADTVLGLLLDPLTATPSVVAELRSFGFLADAPVTICALELASGEAARPRGGPRLRDSIEVSLREAGVPAALTLVDGRAVICVPATAHKAAVERIARASSDARGSAHWIVGVGQAMPAESASHGLASARRAARTARLEGQPVGWSDRLTLDGVLMDQQVRARIAELAGPIVAPILPDAAAAEQDLLATLSAFLDHNGSLEGAARAVGIHRHTLRHRLTKVEELTGLSLDIADNRIVLALALRTQGP</sequence>